<evidence type="ECO:0000256" key="5">
    <source>
        <dbReference type="ARBA" id="ARBA00023136"/>
    </source>
</evidence>
<evidence type="ECO:0000256" key="4">
    <source>
        <dbReference type="ARBA" id="ARBA00022989"/>
    </source>
</evidence>
<evidence type="ECO:0000256" key="3">
    <source>
        <dbReference type="ARBA" id="ARBA00022692"/>
    </source>
</evidence>
<accession>A0A5F2ESA5</accession>
<dbReference type="InterPro" id="IPR001123">
    <property type="entry name" value="LeuE-type"/>
</dbReference>
<keyword evidence="5" id="KW-0472">Membrane</keyword>
<reference evidence="7" key="1">
    <citation type="submission" date="2018-01" db="EMBL/GenBank/DDBJ databases">
        <authorList>
            <person name="Li J."/>
        </authorList>
    </citation>
    <scope>NUCLEOTIDE SEQUENCE [LARGE SCALE GENOMIC DNA]</scope>
    <source>
        <strain evidence="7">592</strain>
    </source>
</reference>
<dbReference type="EMBL" id="CP026952">
    <property type="protein sequence ID" value="AWB91641.1"/>
    <property type="molecule type" value="Genomic_DNA"/>
</dbReference>
<evidence type="ECO:0000256" key="1">
    <source>
        <dbReference type="ARBA" id="ARBA00004651"/>
    </source>
</evidence>
<evidence type="ECO:0000313" key="6">
    <source>
        <dbReference type="EMBL" id="AWB91641.1"/>
    </source>
</evidence>
<dbReference type="PANTHER" id="PTHR30086:SF20">
    <property type="entry name" value="ARGININE EXPORTER PROTEIN ARGO-RELATED"/>
    <property type="match status" value="1"/>
</dbReference>
<keyword evidence="7" id="KW-1185">Reference proteome</keyword>
<gene>
    <name evidence="6" type="ORF">C3E78_05100</name>
</gene>
<dbReference type="KEGG" id="aez:C3E78_05100"/>
<accession>A0A2S0WJY4</accession>
<protein>
    <submittedName>
        <fullName evidence="6">Amino acid transporter</fullName>
    </submittedName>
</protein>
<comment type="subcellular location">
    <subcellularLocation>
        <location evidence="1">Cell membrane</location>
        <topology evidence="1">Multi-pass membrane protein</topology>
    </subcellularLocation>
</comment>
<dbReference type="GO" id="GO:0015171">
    <property type="term" value="F:amino acid transmembrane transporter activity"/>
    <property type="evidence" value="ECO:0007669"/>
    <property type="project" value="TreeGrafter"/>
</dbReference>
<evidence type="ECO:0000313" key="7">
    <source>
        <dbReference type="Proteomes" id="UP000244384"/>
    </source>
</evidence>
<dbReference type="Proteomes" id="UP000244384">
    <property type="component" value="Chromosome"/>
</dbReference>
<dbReference type="AlphaFoldDB" id="A0A2S0WJY4"/>
<dbReference type="GO" id="GO:0005886">
    <property type="term" value="C:plasma membrane"/>
    <property type="evidence" value="ECO:0007669"/>
    <property type="project" value="UniProtKB-SubCell"/>
</dbReference>
<organism evidence="6 7">
    <name type="scientific">Aeromicrobium chenweiae</name>
    <dbReference type="NCBI Taxonomy" id="2079793"/>
    <lineage>
        <taxon>Bacteria</taxon>
        <taxon>Bacillati</taxon>
        <taxon>Actinomycetota</taxon>
        <taxon>Actinomycetes</taxon>
        <taxon>Propionibacteriales</taxon>
        <taxon>Nocardioidaceae</taxon>
        <taxon>Aeromicrobium</taxon>
    </lineage>
</organism>
<dbReference type="PANTHER" id="PTHR30086">
    <property type="entry name" value="ARGININE EXPORTER PROTEIN ARGO"/>
    <property type="match status" value="1"/>
</dbReference>
<dbReference type="Pfam" id="PF01810">
    <property type="entry name" value="LysE"/>
    <property type="match status" value="1"/>
</dbReference>
<name>A0A2S0WJY4_9ACTN</name>
<keyword evidence="2" id="KW-1003">Cell membrane</keyword>
<proteinExistence type="predicted"/>
<evidence type="ECO:0000256" key="2">
    <source>
        <dbReference type="ARBA" id="ARBA00022475"/>
    </source>
</evidence>
<sequence>MSSPAFLAASSGFGFGLSLIVAIGAQNAYVLRQGLRREHVLTVVAVCAISDAVLILLGIGGLGSLLDLAPWLVDVMRVGGAVFLLSYAFLAARRAWRPAALDTEDTGSATPLWAVVTTTAALTWLNPHVYLDTVVLLGSVAGTHGDERWWFGVGATLGSIVWFTALGYGARLLRPVFARPSAWRVLDALIAIVMVAIALTLLRGLMDR</sequence>
<dbReference type="OrthoDB" id="5638726at2"/>
<keyword evidence="4" id="KW-1133">Transmembrane helix</keyword>
<keyword evidence="3" id="KW-0812">Transmembrane</keyword>
<dbReference type="RefSeq" id="WP_108577287.1">
    <property type="nucleotide sequence ID" value="NZ_CP026952.1"/>
</dbReference>